<dbReference type="EMBL" id="ML976082">
    <property type="protein sequence ID" value="KAF1939412.1"/>
    <property type="molecule type" value="Genomic_DNA"/>
</dbReference>
<dbReference type="SMART" id="SM00225">
    <property type="entry name" value="BTB"/>
    <property type="match status" value="1"/>
</dbReference>
<dbReference type="PROSITE" id="PS50097">
    <property type="entry name" value="BTB"/>
    <property type="match status" value="1"/>
</dbReference>
<reference evidence="2" key="1">
    <citation type="journal article" date="2020" name="Stud. Mycol.">
        <title>101 Dothideomycetes genomes: a test case for predicting lifestyles and emergence of pathogens.</title>
        <authorList>
            <person name="Haridas S."/>
            <person name="Albert R."/>
            <person name="Binder M."/>
            <person name="Bloem J."/>
            <person name="Labutti K."/>
            <person name="Salamov A."/>
            <person name="Andreopoulos B."/>
            <person name="Baker S."/>
            <person name="Barry K."/>
            <person name="Bills G."/>
            <person name="Bluhm B."/>
            <person name="Cannon C."/>
            <person name="Castanera R."/>
            <person name="Culley D."/>
            <person name="Daum C."/>
            <person name="Ezra D."/>
            <person name="Gonzalez J."/>
            <person name="Henrissat B."/>
            <person name="Kuo A."/>
            <person name="Liang C."/>
            <person name="Lipzen A."/>
            <person name="Lutzoni F."/>
            <person name="Magnuson J."/>
            <person name="Mondo S."/>
            <person name="Nolan M."/>
            <person name="Ohm R."/>
            <person name="Pangilinan J."/>
            <person name="Park H.-J."/>
            <person name="Ramirez L."/>
            <person name="Alfaro M."/>
            <person name="Sun H."/>
            <person name="Tritt A."/>
            <person name="Yoshinaga Y."/>
            <person name="Zwiers L.-H."/>
            <person name="Turgeon B."/>
            <person name="Goodwin S."/>
            <person name="Spatafora J."/>
            <person name="Crous P."/>
            <person name="Grigoriev I."/>
        </authorList>
    </citation>
    <scope>NUCLEOTIDE SEQUENCE</scope>
    <source>
        <strain evidence="2">CBS 161.51</strain>
    </source>
</reference>
<dbReference type="Gene3D" id="3.30.710.10">
    <property type="entry name" value="Potassium Channel Kv1.1, Chain A"/>
    <property type="match status" value="1"/>
</dbReference>
<organism evidence="2 3">
    <name type="scientific">Clathrospora elynae</name>
    <dbReference type="NCBI Taxonomy" id="706981"/>
    <lineage>
        <taxon>Eukaryota</taxon>
        <taxon>Fungi</taxon>
        <taxon>Dikarya</taxon>
        <taxon>Ascomycota</taxon>
        <taxon>Pezizomycotina</taxon>
        <taxon>Dothideomycetes</taxon>
        <taxon>Pleosporomycetidae</taxon>
        <taxon>Pleosporales</taxon>
        <taxon>Diademaceae</taxon>
        <taxon>Clathrospora</taxon>
    </lineage>
</organism>
<feature type="domain" description="BTB" evidence="1">
    <location>
        <begin position="19"/>
        <end position="90"/>
    </location>
</feature>
<sequence>MASAFKSSSATLFNNPTLSDVKLKQIYQGKVREYYAHKAILCKESAFFLKAFTGKIREATEGVMKLHDDDPQHFEVLLKFIYSDKYDKDAITQLAADDKNKRVVIPIGVYAVADKYDVPKLYDPAAEDVETLLHDTDVIEGAIHAHYKDKNSFDGPIGRLITSAALGNGCFTNAVEFENLMISYPMLAADVGLYVRRSGRSSLDNLRIHRCPICISDSYIDPEAIFSYGEGSSLYCYICGTAQRMLEDW</sequence>
<dbReference type="AlphaFoldDB" id="A0A6A5SHS6"/>
<protein>
    <recommendedName>
        <fullName evidence="1">BTB domain-containing protein</fullName>
    </recommendedName>
</protein>
<dbReference type="InterPro" id="IPR011333">
    <property type="entry name" value="SKP1/BTB/POZ_sf"/>
</dbReference>
<evidence type="ECO:0000313" key="3">
    <source>
        <dbReference type="Proteomes" id="UP000800038"/>
    </source>
</evidence>
<evidence type="ECO:0000313" key="2">
    <source>
        <dbReference type="EMBL" id="KAF1939412.1"/>
    </source>
</evidence>
<evidence type="ECO:0000259" key="1">
    <source>
        <dbReference type="PROSITE" id="PS50097"/>
    </source>
</evidence>
<dbReference type="PANTHER" id="PTHR47843:SF2">
    <property type="entry name" value="BTB DOMAIN-CONTAINING PROTEIN"/>
    <property type="match status" value="1"/>
</dbReference>
<name>A0A6A5SHS6_9PLEO</name>
<dbReference type="InterPro" id="IPR000210">
    <property type="entry name" value="BTB/POZ_dom"/>
</dbReference>
<dbReference type="SUPFAM" id="SSF54695">
    <property type="entry name" value="POZ domain"/>
    <property type="match status" value="1"/>
</dbReference>
<proteinExistence type="predicted"/>
<dbReference type="PANTHER" id="PTHR47843">
    <property type="entry name" value="BTB DOMAIN-CONTAINING PROTEIN-RELATED"/>
    <property type="match status" value="1"/>
</dbReference>
<dbReference type="Proteomes" id="UP000800038">
    <property type="component" value="Unassembled WGS sequence"/>
</dbReference>
<dbReference type="Pfam" id="PF00651">
    <property type="entry name" value="BTB"/>
    <property type="match status" value="1"/>
</dbReference>
<accession>A0A6A5SHS6</accession>
<keyword evidence="3" id="KW-1185">Reference proteome</keyword>
<dbReference type="OrthoDB" id="6359816at2759"/>
<dbReference type="CDD" id="cd18186">
    <property type="entry name" value="BTB_POZ_ZBTB_KLHL-like"/>
    <property type="match status" value="1"/>
</dbReference>
<gene>
    <name evidence="2" type="ORF">EJ02DRAFT_457009</name>
</gene>